<dbReference type="GeneID" id="87886195"/>
<gene>
    <name evidence="2" type="ORF">B0T15DRAFT_500367</name>
</gene>
<feature type="region of interest" description="Disordered" evidence="1">
    <location>
        <begin position="86"/>
        <end position="137"/>
    </location>
</feature>
<evidence type="ECO:0000313" key="2">
    <source>
        <dbReference type="EMBL" id="KAK3308570.1"/>
    </source>
</evidence>
<protein>
    <submittedName>
        <fullName evidence="2">Uncharacterized protein</fullName>
    </submittedName>
</protein>
<reference evidence="2" key="1">
    <citation type="journal article" date="2023" name="Mol. Phylogenet. Evol.">
        <title>Genome-scale phylogeny and comparative genomics of the fungal order Sordariales.</title>
        <authorList>
            <person name="Hensen N."/>
            <person name="Bonometti L."/>
            <person name="Westerberg I."/>
            <person name="Brannstrom I.O."/>
            <person name="Guillou S."/>
            <person name="Cros-Aarteil S."/>
            <person name="Calhoun S."/>
            <person name="Haridas S."/>
            <person name="Kuo A."/>
            <person name="Mondo S."/>
            <person name="Pangilinan J."/>
            <person name="Riley R."/>
            <person name="LaButti K."/>
            <person name="Andreopoulos B."/>
            <person name="Lipzen A."/>
            <person name="Chen C."/>
            <person name="Yan M."/>
            <person name="Daum C."/>
            <person name="Ng V."/>
            <person name="Clum A."/>
            <person name="Steindorff A."/>
            <person name="Ohm R.A."/>
            <person name="Martin F."/>
            <person name="Silar P."/>
            <person name="Natvig D.O."/>
            <person name="Lalanne C."/>
            <person name="Gautier V."/>
            <person name="Ament-Velasquez S.L."/>
            <person name="Kruys A."/>
            <person name="Hutchinson M.I."/>
            <person name="Powell A.J."/>
            <person name="Barry K."/>
            <person name="Miller A.N."/>
            <person name="Grigoriev I.V."/>
            <person name="Debuchy R."/>
            <person name="Gladieux P."/>
            <person name="Hiltunen Thoren M."/>
            <person name="Johannesson H."/>
        </authorList>
    </citation>
    <scope>NUCLEOTIDE SEQUENCE</scope>
    <source>
        <strain evidence="2">CBS 333.67</strain>
    </source>
</reference>
<comment type="caution">
    <text evidence="2">The sequence shown here is derived from an EMBL/GenBank/DDBJ whole genome shotgun (WGS) entry which is preliminary data.</text>
</comment>
<dbReference type="EMBL" id="JAUDZG010000002">
    <property type="protein sequence ID" value="KAK3308570.1"/>
    <property type="molecule type" value="Genomic_DNA"/>
</dbReference>
<feature type="region of interest" description="Disordered" evidence="1">
    <location>
        <begin position="156"/>
        <end position="257"/>
    </location>
</feature>
<dbReference type="AlphaFoldDB" id="A0AAJ0M4K3"/>
<dbReference type="RefSeq" id="XP_062724350.1">
    <property type="nucleotide sequence ID" value="XM_062867366.1"/>
</dbReference>
<accession>A0AAJ0M4K3</accession>
<keyword evidence="3" id="KW-1185">Reference proteome</keyword>
<sequence length="257" mass="26193">MIKRTRSAPSVLVTGVSASGTANQTSTRSSLPFTGATTADAIAATVAATIGAAAASPTGVPAPRRSHPLGVYAGPGVCKVYQQTTPAAPATSGPDGNGPSAPGQSNQAPAPAPTPTGRPIHRRTPVRGPMPWPGVERYRMDSEEKRRFRELCRKAQFTLSPLPTPSDASQEGSSTQPSSPAIGIPSPAYEDPSPFPPVPGPVPPPLPAPVPTPAAPPAARPAGGRLGDPLTHGGLRPIRLSSLSLGSDTMLPNWVRS</sequence>
<name>A0AAJ0M4K3_9PEZI</name>
<evidence type="ECO:0000256" key="1">
    <source>
        <dbReference type="SAM" id="MobiDB-lite"/>
    </source>
</evidence>
<dbReference type="Proteomes" id="UP001273166">
    <property type="component" value="Unassembled WGS sequence"/>
</dbReference>
<feature type="compositionally biased region" description="Low complexity" evidence="1">
    <location>
        <begin position="177"/>
        <end position="188"/>
    </location>
</feature>
<feature type="compositionally biased region" description="Polar residues" evidence="1">
    <location>
        <begin position="157"/>
        <end position="176"/>
    </location>
</feature>
<organism evidence="2 3">
    <name type="scientific">Chaetomium strumarium</name>
    <dbReference type="NCBI Taxonomy" id="1170767"/>
    <lineage>
        <taxon>Eukaryota</taxon>
        <taxon>Fungi</taxon>
        <taxon>Dikarya</taxon>
        <taxon>Ascomycota</taxon>
        <taxon>Pezizomycotina</taxon>
        <taxon>Sordariomycetes</taxon>
        <taxon>Sordariomycetidae</taxon>
        <taxon>Sordariales</taxon>
        <taxon>Chaetomiaceae</taxon>
        <taxon>Chaetomium</taxon>
    </lineage>
</organism>
<proteinExistence type="predicted"/>
<evidence type="ECO:0000313" key="3">
    <source>
        <dbReference type="Proteomes" id="UP001273166"/>
    </source>
</evidence>
<reference evidence="2" key="2">
    <citation type="submission" date="2023-06" db="EMBL/GenBank/DDBJ databases">
        <authorList>
            <consortium name="Lawrence Berkeley National Laboratory"/>
            <person name="Mondo S.J."/>
            <person name="Hensen N."/>
            <person name="Bonometti L."/>
            <person name="Westerberg I."/>
            <person name="Brannstrom I.O."/>
            <person name="Guillou S."/>
            <person name="Cros-Aarteil S."/>
            <person name="Calhoun S."/>
            <person name="Haridas S."/>
            <person name="Kuo A."/>
            <person name="Pangilinan J."/>
            <person name="Riley R."/>
            <person name="Labutti K."/>
            <person name="Andreopoulos B."/>
            <person name="Lipzen A."/>
            <person name="Chen C."/>
            <person name="Yanf M."/>
            <person name="Daum C."/>
            <person name="Ng V."/>
            <person name="Clum A."/>
            <person name="Steindorff A."/>
            <person name="Ohm R."/>
            <person name="Martin F."/>
            <person name="Silar P."/>
            <person name="Natvig D."/>
            <person name="Lalanne C."/>
            <person name="Gautier V."/>
            <person name="Ament-Velasquez S.L."/>
            <person name="Kruys A."/>
            <person name="Hutchinson M.I."/>
            <person name="Powell A.J."/>
            <person name="Barry K."/>
            <person name="Miller A.N."/>
            <person name="Grigoriev I.V."/>
            <person name="Debuchy R."/>
            <person name="Gladieux P."/>
            <person name="Thoren M.H."/>
            <person name="Johannesson H."/>
        </authorList>
    </citation>
    <scope>NUCLEOTIDE SEQUENCE</scope>
    <source>
        <strain evidence="2">CBS 333.67</strain>
    </source>
</reference>
<feature type="compositionally biased region" description="Pro residues" evidence="1">
    <location>
        <begin position="193"/>
        <end position="219"/>
    </location>
</feature>